<dbReference type="InterPro" id="IPR036691">
    <property type="entry name" value="Endo/exonu/phosph_ase_sf"/>
</dbReference>
<name>A0AAQ3QR25_9LILI</name>
<organism evidence="4 5">
    <name type="scientific">Canna indica</name>
    <name type="common">Indian-shot</name>
    <dbReference type="NCBI Taxonomy" id="4628"/>
    <lineage>
        <taxon>Eukaryota</taxon>
        <taxon>Viridiplantae</taxon>
        <taxon>Streptophyta</taxon>
        <taxon>Embryophyta</taxon>
        <taxon>Tracheophyta</taxon>
        <taxon>Spermatophyta</taxon>
        <taxon>Magnoliopsida</taxon>
        <taxon>Liliopsida</taxon>
        <taxon>Zingiberales</taxon>
        <taxon>Cannaceae</taxon>
        <taxon>Canna</taxon>
    </lineage>
</organism>
<proteinExistence type="predicted"/>
<dbReference type="SUPFAM" id="SSF56219">
    <property type="entry name" value="DNase I-like"/>
    <property type="match status" value="1"/>
</dbReference>
<dbReference type="GO" id="GO:0008270">
    <property type="term" value="F:zinc ion binding"/>
    <property type="evidence" value="ECO:0007669"/>
    <property type="project" value="UniProtKB-KW"/>
</dbReference>
<dbReference type="InterPro" id="IPR025836">
    <property type="entry name" value="Zn_knuckle_CX2CX4HX4C"/>
</dbReference>
<reference evidence="4 5" key="1">
    <citation type="submission" date="2023-10" db="EMBL/GenBank/DDBJ databases">
        <title>Chromosome-scale genome assembly provides insights into flower coloration mechanisms of Canna indica.</title>
        <authorList>
            <person name="Li C."/>
        </authorList>
    </citation>
    <scope>NUCLEOTIDE SEQUENCE [LARGE SCALE GENOMIC DNA]</scope>
    <source>
        <tissue evidence="4">Flower</tissue>
    </source>
</reference>
<protein>
    <recommendedName>
        <fullName evidence="3">CCHC-type domain-containing protein</fullName>
    </recommendedName>
</protein>
<keyword evidence="5" id="KW-1185">Reference proteome</keyword>
<dbReference type="AlphaFoldDB" id="A0AAQ3QR25"/>
<sequence length="761" mass="85730">MSISLCIGVVCGCFLPISAPFAFALTGPVSFLRILSTLFYPVVYSFWLSPDLCLRSPQMKKQGTIPDLNSPPFGSLFQIPKMASELASTANDHLNTNVSAPKSGLGDNAIKALAGGPWAFRGNLINLRPWKPNFKALGEEIISAPIWVQFLDLPMEYWSNNILFKIASLIGKPIKAVRYERLPNFCFKCGMIGHRVNECSFVIANDLMNLDINRHDADMNVSTTNNADSNVMNASVDSSKTLYGPWVRVTRKPRNRSILNQSYHADKGDLHDNMDDSHDNSMLNDVINHTTDVENIVSTKSSAPIAPFTFNTLVEKVSPELLKIKETPNLKPIAKTNKDKGKPSKIIFGKGKSPKTRIKEDTLTLDSLLQSKKKRVRKEDNLFDTYLDSIDSVLASSSKFASNLDDMIIPENIPVHEGSGTDSIETHLSEIDSLNFVTTLDNDWSGSSVGSNGNSGGLLLAWKNSSVKLQVLSKFFSMINAIVQYFQNSPWLFSGIYASVNPRIRNSFWNDIGNLDLFDIHWFMVGDFNCVVNDTDKLGGSPFMLNRNVLALRNCLTKCGFMDLGFNESKFTWCNNRKDIHMILIRLDKTFGNACWLSLFGHSIVTHLPRAVSDHSPLLIEIRSYSHINSRSFKFQNFWVDYHQVSDIIKDNSHIGSPLASISSNLSILRGKLSFWNRNYLGRIEDLIDKTNNDIRALEVKDCNEDLSHHEITSLSCLYKKIQALNRQLSIKWWTLAKTKWVNQGEKNTKYYQNIVKLKKR</sequence>
<dbReference type="PROSITE" id="PS50158">
    <property type="entry name" value="ZF_CCHC"/>
    <property type="match status" value="1"/>
</dbReference>
<dbReference type="InterPro" id="IPR001878">
    <property type="entry name" value="Znf_CCHC"/>
</dbReference>
<feature type="region of interest" description="Disordered" evidence="2">
    <location>
        <begin position="333"/>
        <end position="352"/>
    </location>
</feature>
<evidence type="ECO:0000256" key="2">
    <source>
        <dbReference type="SAM" id="MobiDB-lite"/>
    </source>
</evidence>
<keyword evidence="1" id="KW-0479">Metal-binding</keyword>
<dbReference type="PANTHER" id="PTHR33710:SF67">
    <property type="entry name" value="RETROTRANSPOSON PROTEIN, UNCLASSIFIED"/>
    <property type="match status" value="1"/>
</dbReference>
<feature type="domain" description="CCHC-type" evidence="3">
    <location>
        <begin position="186"/>
        <end position="199"/>
    </location>
</feature>
<evidence type="ECO:0000256" key="1">
    <source>
        <dbReference type="PROSITE-ProRule" id="PRU00047"/>
    </source>
</evidence>
<keyword evidence="1" id="KW-0862">Zinc</keyword>
<dbReference type="Gene3D" id="3.60.10.10">
    <property type="entry name" value="Endonuclease/exonuclease/phosphatase"/>
    <property type="match status" value="1"/>
</dbReference>
<gene>
    <name evidence="4" type="ORF">Cni_G26177</name>
</gene>
<evidence type="ECO:0000259" key="3">
    <source>
        <dbReference type="PROSITE" id="PS50158"/>
    </source>
</evidence>
<dbReference type="Pfam" id="PF14392">
    <property type="entry name" value="zf-CCHC_4"/>
    <property type="match status" value="1"/>
</dbReference>
<keyword evidence="1" id="KW-0863">Zinc-finger</keyword>
<accession>A0AAQ3QR25</accession>
<dbReference type="PANTHER" id="PTHR33710">
    <property type="entry name" value="BNAC02G09200D PROTEIN"/>
    <property type="match status" value="1"/>
</dbReference>
<evidence type="ECO:0000313" key="5">
    <source>
        <dbReference type="Proteomes" id="UP001327560"/>
    </source>
</evidence>
<dbReference type="EMBL" id="CP136897">
    <property type="protein sequence ID" value="WOL17385.1"/>
    <property type="molecule type" value="Genomic_DNA"/>
</dbReference>
<dbReference type="Proteomes" id="UP001327560">
    <property type="component" value="Chromosome 8"/>
</dbReference>
<dbReference type="GO" id="GO:0003676">
    <property type="term" value="F:nucleic acid binding"/>
    <property type="evidence" value="ECO:0007669"/>
    <property type="project" value="InterPro"/>
</dbReference>
<evidence type="ECO:0000313" key="4">
    <source>
        <dbReference type="EMBL" id="WOL17385.1"/>
    </source>
</evidence>